<sequence length="213" mass="24584">MKNFKAAVAKESVQKKFKNTSKACVNDMFDRVKKAYSSALDEWDWMSEALKRTACEKMDQLMTMLSYRGLDLTNEVIEDVLTYLPQDVTGYLRTRQGLHKWHKAEWFKNLNKVFDLAFLRDVSLIDYQVSYKLDNNLTVRAAYMPKERLSLKYTAAYNFASLGISWLIISLRRLIVMEKTLALATSCRHGGRNTKSLLTNRRANVSSRSTPTS</sequence>
<comment type="caution">
    <text evidence="3">The sequence shown here is derived from an EMBL/GenBank/DDBJ whole genome shotgun (WGS) entry which is preliminary data.</text>
</comment>
<dbReference type="Gene3D" id="3.40.390.10">
    <property type="entry name" value="Collagenase (Catalytic Domain)"/>
    <property type="match status" value="1"/>
</dbReference>
<keyword evidence="1" id="KW-1133">Transmembrane helix</keyword>
<dbReference type="GO" id="GO:0006508">
    <property type="term" value="P:proteolysis"/>
    <property type="evidence" value="ECO:0007669"/>
    <property type="project" value="InterPro"/>
</dbReference>
<organism evidence="3 4">
    <name type="scientific">Elysia marginata</name>
    <dbReference type="NCBI Taxonomy" id="1093978"/>
    <lineage>
        <taxon>Eukaryota</taxon>
        <taxon>Metazoa</taxon>
        <taxon>Spiralia</taxon>
        <taxon>Lophotrochozoa</taxon>
        <taxon>Mollusca</taxon>
        <taxon>Gastropoda</taxon>
        <taxon>Heterobranchia</taxon>
        <taxon>Euthyneura</taxon>
        <taxon>Panpulmonata</taxon>
        <taxon>Sacoglossa</taxon>
        <taxon>Placobranchoidea</taxon>
        <taxon>Plakobranchidae</taxon>
        <taxon>Elysia</taxon>
    </lineage>
</organism>
<dbReference type="InterPro" id="IPR024079">
    <property type="entry name" value="MetalloPept_cat_dom_sf"/>
</dbReference>
<dbReference type="AlphaFoldDB" id="A0AAV4IU22"/>
<keyword evidence="1" id="KW-0472">Membrane</keyword>
<protein>
    <recommendedName>
        <fullName evidence="2">Peptidase M13 N-terminal domain-containing protein</fullName>
    </recommendedName>
</protein>
<feature type="transmembrane region" description="Helical" evidence="1">
    <location>
        <begin position="155"/>
        <end position="175"/>
    </location>
</feature>
<feature type="domain" description="Peptidase M13 N-terminal" evidence="2">
    <location>
        <begin position="3"/>
        <end position="67"/>
    </location>
</feature>
<evidence type="ECO:0000313" key="3">
    <source>
        <dbReference type="EMBL" id="GFS12878.1"/>
    </source>
</evidence>
<proteinExistence type="predicted"/>
<evidence type="ECO:0000259" key="2">
    <source>
        <dbReference type="Pfam" id="PF05649"/>
    </source>
</evidence>
<evidence type="ECO:0000313" key="4">
    <source>
        <dbReference type="Proteomes" id="UP000762676"/>
    </source>
</evidence>
<dbReference type="SUPFAM" id="SSF55486">
    <property type="entry name" value="Metalloproteases ('zincins'), catalytic domain"/>
    <property type="match status" value="1"/>
</dbReference>
<dbReference type="Pfam" id="PF05649">
    <property type="entry name" value="Peptidase_M13_N"/>
    <property type="match status" value="1"/>
</dbReference>
<dbReference type="Proteomes" id="UP000762676">
    <property type="component" value="Unassembled WGS sequence"/>
</dbReference>
<keyword evidence="4" id="KW-1185">Reference proteome</keyword>
<accession>A0AAV4IU22</accession>
<name>A0AAV4IU22_9GAST</name>
<keyword evidence="1" id="KW-0812">Transmembrane</keyword>
<dbReference type="InterPro" id="IPR008753">
    <property type="entry name" value="Peptidase_M13_N"/>
</dbReference>
<dbReference type="GO" id="GO:0008237">
    <property type="term" value="F:metallopeptidase activity"/>
    <property type="evidence" value="ECO:0007669"/>
    <property type="project" value="InterPro"/>
</dbReference>
<reference evidence="3 4" key="1">
    <citation type="journal article" date="2021" name="Elife">
        <title>Chloroplast acquisition without the gene transfer in kleptoplastic sea slugs, Plakobranchus ocellatus.</title>
        <authorList>
            <person name="Maeda T."/>
            <person name="Takahashi S."/>
            <person name="Yoshida T."/>
            <person name="Shimamura S."/>
            <person name="Takaki Y."/>
            <person name="Nagai Y."/>
            <person name="Toyoda A."/>
            <person name="Suzuki Y."/>
            <person name="Arimoto A."/>
            <person name="Ishii H."/>
            <person name="Satoh N."/>
            <person name="Nishiyama T."/>
            <person name="Hasebe M."/>
            <person name="Maruyama T."/>
            <person name="Minagawa J."/>
            <person name="Obokata J."/>
            <person name="Shigenobu S."/>
        </authorList>
    </citation>
    <scope>NUCLEOTIDE SEQUENCE [LARGE SCALE GENOMIC DNA]</scope>
</reference>
<evidence type="ECO:0000256" key="1">
    <source>
        <dbReference type="SAM" id="Phobius"/>
    </source>
</evidence>
<gene>
    <name evidence="3" type="ORF">ElyMa_006708500</name>
</gene>
<dbReference type="EMBL" id="BMAT01013426">
    <property type="protein sequence ID" value="GFS12878.1"/>
    <property type="molecule type" value="Genomic_DNA"/>
</dbReference>